<dbReference type="PANTHER" id="PTHR42850">
    <property type="entry name" value="METALLOPHOSPHOESTERASE"/>
    <property type="match status" value="1"/>
</dbReference>
<sequence length="250" mass="28013">MIADAQTLEPARYPLADQAVIYAIGDVHGELARLEALHEKIVAHHLEWHADNWLKLIHLGDYVDRGPDSAGVIELLRDLETRTNIMVVNLRGNHEQMMLDAADERHGDSRLHWLSNGGDATLHSYIRRGTDMPPEDDIEWVRNLPTLHLEEDRHLVFVHGGVDPSSFPHCGAQTHMWTRSQRFFEPDQWEDSALEGWTVIHGHTPTDDASPELAGDPPCRFNLDTGAVYGGRLTAGVFAPGVTTPEFIFA</sequence>
<evidence type="ECO:0000313" key="2">
    <source>
        <dbReference type="EMBL" id="RIJ24048.1"/>
    </source>
</evidence>
<keyword evidence="3" id="KW-1185">Reference proteome</keyword>
<dbReference type="InterPro" id="IPR029052">
    <property type="entry name" value="Metallo-depent_PP-like"/>
</dbReference>
<dbReference type="EMBL" id="QWGB01000005">
    <property type="protein sequence ID" value="RIJ24048.1"/>
    <property type="molecule type" value="Genomic_DNA"/>
</dbReference>
<dbReference type="GO" id="GO:0110154">
    <property type="term" value="P:RNA decapping"/>
    <property type="evidence" value="ECO:0007669"/>
    <property type="project" value="TreeGrafter"/>
</dbReference>
<dbReference type="PANTHER" id="PTHR42850:SF4">
    <property type="entry name" value="ZINC-DEPENDENT ENDOPOLYPHOSPHATASE"/>
    <property type="match status" value="1"/>
</dbReference>
<feature type="domain" description="Calcineurin-like phosphoesterase" evidence="1">
    <location>
        <begin position="21"/>
        <end position="221"/>
    </location>
</feature>
<dbReference type="PRINTS" id="PR00114">
    <property type="entry name" value="STPHPHTASE"/>
</dbReference>
<organism evidence="2 3">
    <name type="scientific">Henriciella barbarensis</name>
    <dbReference type="NCBI Taxonomy" id="86342"/>
    <lineage>
        <taxon>Bacteria</taxon>
        <taxon>Pseudomonadati</taxon>
        <taxon>Pseudomonadota</taxon>
        <taxon>Alphaproteobacteria</taxon>
        <taxon>Hyphomonadales</taxon>
        <taxon>Hyphomonadaceae</taxon>
        <taxon>Henriciella</taxon>
    </lineage>
</organism>
<dbReference type="InterPro" id="IPR004843">
    <property type="entry name" value="Calcineurin-like_PHP"/>
</dbReference>
<dbReference type="Proteomes" id="UP000265431">
    <property type="component" value="Unassembled WGS sequence"/>
</dbReference>
<proteinExistence type="predicted"/>
<dbReference type="Pfam" id="PF00149">
    <property type="entry name" value="Metallophos"/>
    <property type="match status" value="1"/>
</dbReference>
<dbReference type="GO" id="GO:0016791">
    <property type="term" value="F:phosphatase activity"/>
    <property type="evidence" value="ECO:0007669"/>
    <property type="project" value="TreeGrafter"/>
</dbReference>
<accession>A0A399QYU2</accession>
<dbReference type="OrthoDB" id="9807890at2"/>
<gene>
    <name evidence="2" type="ORF">D1224_07330</name>
</gene>
<dbReference type="InterPro" id="IPR006186">
    <property type="entry name" value="Ser/Thr-sp_prot-phosphatase"/>
</dbReference>
<dbReference type="AlphaFoldDB" id="A0A399QYU2"/>
<dbReference type="InterPro" id="IPR050126">
    <property type="entry name" value="Ap4A_hydrolase"/>
</dbReference>
<dbReference type="Gene3D" id="3.60.21.10">
    <property type="match status" value="1"/>
</dbReference>
<evidence type="ECO:0000259" key="1">
    <source>
        <dbReference type="Pfam" id="PF00149"/>
    </source>
</evidence>
<dbReference type="GO" id="GO:0005737">
    <property type="term" value="C:cytoplasm"/>
    <property type="evidence" value="ECO:0007669"/>
    <property type="project" value="TreeGrafter"/>
</dbReference>
<comment type="caution">
    <text evidence="2">The sequence shown here is derived from an EMBL/GenBank/DDBJ whole genome shotgun (WGS) entry which is preliminary data.</text>
</comment>
<dbReference type="CDD" id="cd00144">
    <property type="entry name" value="MPP_PPP_family"/>
    <property type="match status" value="1"/>
</dbReference>
<dbReference type="SUPFAM" id="SSF56300">
    <property type="entry name" value="Metallo-dependent phosphatases"/>
    <property type="match status" value="1"/>
</dbReference>
<dbReference type="GO" id="GO:0008803">
    <property type="term" value="F:bis(5'-nucleosyl)-tetraphosphatase (symmetrical) activity"/>
    <property type="evidence" value="ECO:0007669"/>
    <property type="project" value="TreeGrafter"/>
</dbReference>
<reference evidence="2 3" key="1">
    <citation type="submission" date="2018-08" db="EMBL/GenBank/DDBJ databases">
        <title>Henriciella mobilis sp. nov., isolated from seawater.</title>
        <authorList>
            <person name="Cheng H."/>
            <person name="Wu Y.-H."/>
            <person name="Xu X.-W."/>
            <person name="Guo L.-L."/>
        </authorList>
    </citation>
    <scope>NUCLEOTIDE SEQUENCE [LARGE SCALE GENOMIC DNA]</scope>
    <source>
        <strain evidence="2 3">CCUG66934</strain>
    </source>
</reference>
<name>A0A399QYU2_9PROT</name>
<evidence type="ECO:0000313" key="3">
    <source>
        <dbReference type="Proteomes" id="UP000265431"/>
    </source>
</evidence>
<protein>
    <submittedName>
        <fullName evidence="2">Serine/threonine protein phosphatase</fullName>
    </submittedName>
</protein>